<proteinExistence type="predicted"/>
<dbReference type="PANTHER" id="PTHR37610">
    <property type="entry name" value="CCHC-TYPE DOMAIN-CONTAINING PROTEIN"/>
    <property type="match status" value="1"/>
</dbReference>
<name>A0A392PRZ3_9FABA</name>
<keyword evidence="2" id="KW-1185">Reference proteome</keyword>
<protein>
    <submittedName>
        <fullName evidence="1">Retrovirus-related pol polyprotein from transposon TNT 1-94</fullName>
    </submittedName>
</protein>
<reference evidence="1 2" key="1">
    <citation type="journal article" date="2018" name="Front. Plant Sci.">
        <title>Red Clover (Trifolium pratense) and Zigzag Clover (T. medium) - A Picture of Genomic Similarities and Differences.</title>
        <authorList>
            <person name="Dluhosova J."/>
            <person name="Istvanek J."/>
            <person name="Nedelnik J."/>
            <person name="Repkova J."/>
        </authorList>
    </citation>
    <scope>NUCLEOTIDE SEQUENCE [LARGE SCALE GENOMIC DNA]</scope>
    <source>
        <strain evidence="2">cv. 10/8</strain>
        <tissue evidence="1">Leaf</tissue>
    </source>
</reference>
<evidence type="ECO:0000313" key="1">
    <source>
        <dbReference type="EMBL" id="MCI14452.1"/>
    </source>
</evidence>
<evidence type="ECO:0000313" key="2">
    <source>
        <dbReference type="Proteomes" id="UP000265520"/>
    </source>
</evidence>
<dbReference type="EMBL" id="LXQA010092503">
    <property type="protein sequence ID" value="MCI14452.1"/>
    <property type="molecule type" value="Genomic_DNA"/>
</dbReference>
<dbReference type="AlphaFoldDB" id="A0A392PRZ3"/>
<dbReference type="Proteomes" id="UP000265520">
    <property type="component" value="Unassembled WGS sequence"/>
</dbReference>
<sequence>MNSVEEFIAQSIMYLKNGINVWNELKECFSRGDFNRISELQIEIYGLNQGSRSVSEFFTALKVLWEEHEAYLPMSVYNFPHKCVCITGITNARTRHDLIRTIRLLTGLNDSFDR</sequence>
<accession>A0A392PRZ3</accession>
<dbReference type="PANTHER" id="PTHR37610:SF55">
    <property type="entry name" value="RETROTRANSPOSON COPIA-LIKE N-TERMINAL DOMAIN-CONTAINING PROTEIN"/>
    <property type="match status" value="1"/>
</dbReference>
<comment type="caution">
    <text evidence="1">The sequence shown here is derived from an EMBL/GenBank/DDBJ whole genome shotgun (WGS) entry which is preliminary data.</text>
</comment>
<organism evidence="1 2">
    <name type="scientific">Trifolium medium</name>
    <dbReference type="NCBI Taxonomy" id="97028"/>
    <lineage>
        <taxon>Eukaryota</taxon>
        <taxon>Viridiplantae</taxon>
        <taxon>Streptophyta</taxon>
        <taxon>Embryophyta</taxon>
        <taxon>Tracheophyta</taxon>
        <taxon>Spermatophyta</taxon>
        <taxon>Magnoliopsida</taxon>
        <taxon>eudicotyledons</taxon>
        <taxon>Gunneridae</taxon>
        <taxon>Pentapetalae</taxon>
        <taxon>rosids</taxon>
        <taxon>fabids</taxon>
        <taxon>Fabales</taxon>
        <taxon>Fabaceae</taxon>
        <taxon>Papilionoideae</taxon>
        <taxon>50 kb inversion clade</taxon>
        <taxon>NPAAA clade</taxon>
        <taxon>Hologalegina</taxon>
        <taxon>IRL clade</taxon>
        <taxon>Trifolieae</taxon>
        <taxon>Trifolium</taxon>
    </lineage>
</organism>